<dbReference type="EMBL" id="JAQQAL010000023">
    <property type="protein sequence ID" value="MDC7227249.1"/>
    <property type="molecule type" value="Genomic_DNA"/>
</dbReference>
<dbReference type="InterPro" id="IPR038071">
    <property type="entry name" value="UROD/MetE-like_sf"/>
</dbReference>
<dbReference type="PANTHER" id="PTHR47099">
    <property type="entry name" value="METHYLCOBAMIDE:COM METHYLTRANSFERASE MTBA"/>
    <property type="match status" value="1"/>
</dbReference>
<feature type="domain" description="Uroporphyrinogen decarboxylase (URO-D)" evidence="1">
    <location>
        <begin position="144"/>
        <end position="388"/>
    </location>
</feature>
<dbReference type="InterPro" id="IPR000257">
    <property type="entry name" value="Uroporphyrinogen_deCOase"/>
</dbReference>
<feature type="non-terminal residue" evidence="2">
    <location>
        <position position="1"/>
    </location>
</feature>
<dbReference type="Pfam" id="PF01208">
    <property type="entry name" value="URO-D"/>
    <property type="match status" value="1"/>
</dbReference>
<gene>
    <name evidence="2" type="ORF">PQJ61_10860</name>
</gene>
<evidence type="ECO:0000313" key="2">
    <source>
        <dbReference type="EMBL" id="MDC7227249.1"/>
    </source>
</evidence>
<name>A0AAJ1IDI9_9SPIO</name>
<evidence type="ECO:0000313" key="3">
    <source>
        <dbReference type="Proteomes" id="UP001221217"/>
    </source>
</evidence>
<dbReference type="GO" id="GO:0004853">
    <property type="term" value="F:uroporphyrinogen decarboxylase activity"/>
    <property type="evidence" value="ECO:0007669"/>
    <property type="project" value="InterPro"/>
</dbReference>
<dbReference type="SUPFAM" id="SSF51726">
    <property type="entry name" value="UROD/MetE-like"/>
    <property type="match status" value="1"/>
</dbReference>
<dbReference type="Gene3D" id="3.20.20.210">
    <property type="match status" value="1"/>
</dbReference>
<protein>
    <submittedName>
        <fullName evidence="2">Uroporphyrinogen decarboxylase family protein</fullName>
    </submittedName>
</protein>
<sequence>IINGVNMTGRERLLTVLNGKRADKVPVTLFIQGQGHFITQINPETDQWDFIAIQKNVIDYQKILGVDVHARMLFFNPHKPVFAHLGHMNVDVETENWKVKTTEAQNGDTKLYKHEITTPEGILNQTFSINELRPGTFMYACTEKPINNMDDLRIAMKYEPPLSEEVREEMKKNVQKVKAEVGESGILSAWTNGGLFNNISGFIEHTMVYSVFLTDPDFYKEMMAFAKTRVFDFTQAVIDSGVDALCVGGNVAGGFLGEKFFDEYIREYETGYIDFIQSQGKPVIYHNCGEAMALVEPYKKMGIKNIEPFSPYPLGDGDLDALAGMVSDEFTVTGGVDQVNVIQKGTVEDVERLTLETLNKGKKFDRYILQSADFLEYGTPIENVEAFARIGLANAEY</sequence>
<dbReference type="PANTHER" id="PTHR47099:SF1">
    <property type="entry name" value="METHYLCOBAMIDE:COM METHYLTRANSFERASE MTBA"/>
    <property type="match status" value="1"/>
</dbReference>
<accession>A0AAJ1IDI9</accession>
<reference evidence="2 3" key="1">
    <citation type="submission" date="2022-12" db="EMBL/GenBank/DDBJ databases">
        <title>Metagenome assembled genome from gulf of manar.</title>
        <authorList>
            <person name="Kohli P."/>
            <person name="Pk S."/>
            <person name="Venkata Ramana C."/>
            <person name="Sasikala C."/>
        </authorList>
    </citation>
    <scope>NUCLEOTIDE SEQUENCE [LARGE SCALE GENOMIC DNA]</scope>
    <source>
        <strain evidence="2">JB008</strain>
    </source>
</reference>
<dbReference type="Proteomes" id="UP001221217">
    <property type="component" value="Unassembled WGS sequence"/>
</dbReference>
<evidence type="ECO:0000259" key="1">
    <source>
        <dbReference type="Pfam" id="PF01208"/>
    </source>
</evidence>
<comment type="caution">
    <text evidence="2">The sequence shown here is derived from an EMBL/GenBank/DDBJ whole genome shotgun (WGS) entry which is preliminary data.</text>
</comment>
<dbReference type="AlphaFoldDB" id="A0AAJ1IDI9"/>
<organism evidence="2 3">
    <name type="scientific">Candidatus Thalassospirochaeta sargassi</name>
    <dbReference type="NCBI Taxonomy" id="3119039"/>
    <lineage>
        <taxon>Bacteria</taxon>
        <taxon>Pseudomonadati</taxon>
        <taxon>Spirochaetota</taxon>
        <taxon>Spirochaetia</taxon>
        <taxon>Spirochaetales</taxon>
        <taxon>Spirochaetaceae</taxon>
        <taxon>Candidatus Thalassospirochaeta</taxon>
    </lineage>
</organism>
<dbReference type="InterPro" id="IPR052024">
    <property type="entry name" value="Methanogen_methyltrans"/>
</dbReference>
<dbReference type="GO" id="GO:0006779">
    <property type="term" value="P:porphyrin-containing compound biosynthetic process"/>
    <property type="evidence" value="ECO:0007669"/>
    <property type="project" value="InterPro"/>
</dbReference>
<proteinExistence type="predicted"/>